<evidence type="ECO:0000313" key="2">
    <source>
        <dbReference type="Proteomes" id="UP000268684"/>
    </source>
</evidence>
<dbReference type="EMBL" id="LR025742">
    <property type="protein sequence ID" value="VBB11661.1"/>
    <property type="molecule type" value="Genomic_DNA"/>
</dbReference>
<gene>
    <name evidence="1" type="ORF">BSTAB16_1799</name>
</gene>
<reference evidence="1 2" key="1">
    <citation type="submission" date="2017-11" db="EMBL/GenBank/DDBJ databases">
        <authorList>
            <person name="Seth-Smith MB H."/>
        </authorList>
    </citation>
    <scope>NUCLEOTIDE SEQUENCE [LARGE SCALE GENOMIC DNA]</scope>
    <source>
        <strain evidence="1">E</strain>
    </source>
</reference>
<accession>A0AAJ5NA18</accession>
<protein>
    <submittedName>
        <fullName evidence="1">Uncharacterized protein</fullName>
    </submittedName>
</protein>
<name>A0AAJ5NA18_9BURK</name>
<keyword evidence="2" id="KW-1185">Reference proteome</keyword>
<proteinExistence type="predicted"/>
<dbReference type="AlphaFoldDB" id="A0AAJ5NA18"/>
<evidence type="ECO:0000313" key="1">
    <source>
        <dbReference type="EMBL" id="VBB11661.1"/>
    </source>
</evidence>
<dbReference type="GeneID" id="71060061"/>
<dbReference type="RefSeq" id="WP_163012833.1">
    <property type="nucleotide sequence ID" value="NZ_LR025742.1"/>
</dbReference>
<dbReference type="Proteomes" id="UP000268684">
    <property type="component" value="Chromosome I"/>
</dbReference>
<organism evidence="1 2">
    <name type="scientific">Burkholderia stabilis</name>
    <dbReference type="NCBI Taxonomy" id="95485"/>
    <lineage>
        <taxon>Bacteria</taxon>
        <taxon>Pseudomonadati</taxon>
        <taxon>Pseudomonadota</taxon>
        <taxon>Betaproteobacteria</taxon>
        <taxon>Burkholderiales</taxon>
        <taxon>Burkholderiaceae</taxon>
        <taxon>Burkholderia</taxon>
        <taxon>Burkholderia cepacia complex</taxon>
    </lineage>
</organism>
<sequence length="54" mass="5502">MTQMMLDMRAAFAAPVRRAPATMARRFVGFAIVGGGAAVLVAQALHAFAPVAGG</sequence>